<feature type="transmembrane region" description="Helical" evidence="9">
    <location>
        <begin position="330"/>
        <end position="351"/>
    </location>
</feature>
<dbReference type="STRING" id="154538.A0A1M2VUI7"/>
<evidence type="ECO:0000256" key="1">
    <source>
        <dbReference type="ARBA" id="ARBA00004651"/>
    </source>
</evidence>
<feature type="compositionally biased region" description="Low complexity" evidence="8">
    <location>
        <begin position="122"/>
        <end position="132"/>
    </location>
</feature>
<dbReference type="Proteomes" id="UP000184267">
    <property type="component" value="Unassembled WGS sequence"/>
</dbReference>
<proteinExistence type="predicted"/>
<dbReference type="Pfam" id="PF25539">
    <property type="entry name" value="Bestrophin_2"/>
    <property type="match status" value="1"/>
</dbReference>
<evidence type="ECO:0000256" key="8">
    <source>
        <dbReference type="SAM" id="MobiDB-lite"/>
    </source>
</evidence>
<evidence type="ECO:0000256" key="6">
    <source>
        <dbReference type="ARBA" id="ARBA00023065"/>
    </source>
</evidence>
<comment type="caution">
    <text evidence="10">The sequence shown here is derived from an EMBL/GenBank/DDBJ whole genome shotgun (WGS) entry which is preliminary data.</text>
</comment>
<dbReference type="GO" id="GO:0005886">
    <property type="term" value="C:plasma membrane"/>
    <property type="evidence" value="ECO:0007669"/>
    <property type="project" value="UniProtKB-SubCell"/>
</dbReference>
<keyword evidence="7 9" id="KW-0472">Membrane</keyword>
<feature type="region of interest" description="Disordered" evidence="8">
    <location>
        <begin position="183"/>
        <end position="237"/>
    </location>
</feature>
<evidence type="ECO:0000256" key="7">
    <source>
        <dbReference type="ARBA" id="ARBA00023136"/>
    </source>
</evidence>
<keyword evidence="4 9" id="KW-0812">Transmembrane</keyword>
<dbReference type="InterPro" id="IPR044669">
    <property type="entry name" value="YneE/VCCN1/2-like"/>
</dbReference>
<keyword evidence="2" id="KW-0813">Transport</keyword>
<evidence type="ECO:0000256" key="2">
    <source>
        <dbReference type="ARBA" id="ARBA00022448"/>
    </source>
</evidence>
<feature type="compositionally biased region" description="Basic residues" evidence="8">
    <location>
        <begin position="39"/>
        <end position="48"/>
    </location>
</feature>
<protein>
    <submittedName>
        <fullName evidence="10">UPF0187 protein</fullName>
    </submittedName>
</protein>
<feature type="region of interest" description="Disordered" evidence="8">
    <location>
        <begin position="118"/>
        <end position="148"/>
    </location>
</feature>
<feature type="compositionally biased region" description="Polar residues" evidence="8">
    <location>
        <begin position="49"/>
        <end position="62"/>
    </location>
</feature>
<evidence type="ECO:0000313" key="11">
    <source>
        <dbReference type="Proteomes" id="UP000184267"/>
    </source>
</evidence>
<dbReference type="OMA" id="PLATTHY"/>
<dbReference type="AlphaFoldDB" id="A0A1M2VUI7"/>
<keyword evidence="5 9" id="KW-1133">Transmembrane helix</keyword>
<evidence type="ECO:0000256" key="3">
    <source>
        <dbReference type="ARBA" id="ARBA00022475"/>
    </source>
</evidence>
<evidence type="ECO:0000313" key="10">
    <source>
        <dbReference type="EMBL" id="OJT11263.1"/>
    </source>
</evidence>
<feature type="region of interest" description="Disordered" evidence="8">
    <location>
        <begin position="39"/>
        <end position="97"/>
    </location>
</feature>
<dbReference type="OrthoDB" id="1368at2759"/>
<keyword evidence="3" id="KW-1003">Cell membrane</keyword>
<keyword evidence="6" id="KW-0406">Ion transport</keyword>
<organism evidence="10 11">
    <name type="scientific">Trametes pubescens</name>
    <name type="common">White-rot fungus</name>
    <dbReference type="NCBI Taxonomy" id="154538"/>
    <lineage>
        <taxon>Eukaryota</taxon>
        <taxon>Fungi</taxon>
        <taxon>Dikarya</taxon>
        <taxon>Basidiomycota</taxon>
        <taxon>Agaricomycotina</taxon>
        <taxon>Agaricomycetes</taxon>
        <taxon>Polyporales</taxon>
        <taxon>Polyporaceae</taxon>
        <taxon>Trametes</taxon>
    </lineage>
</organism>
<comment type="subcellular location">
    <subcellularLocation>
        <location evidence="1">Cell membrane</location>
        <topology evidence="1">Multi-pass membrane protein</topology>
    </subcellularLocation>
</comment>
<evidence type="ECO:0000256" key="9">
    <source>
        <dbReference type="SAM" id="Phobius"/>
    </source>
</evidence>
<keyword evidence="11" id="KW-1185">Reference proteome</keyword>
<dbReference type="PANTHER" id="PTHR33281:SF19">
    <property type="entry name" value="VOLTAGE-DEPENDENT ANION CHANNEL-FORMING PROTEIN YNEE"/>
    <property type="match status" value="1"/>
</dbReference>
<feature type="compositionally biased region" description="Low complexity" evidence="8">
    <location>
        <begin position="82"/>
        <end position="93"/>
    </location>
</feature>
<dbReference type="GO" id="GO:0005254">
    <property type="term" value="F:chloride channel activity"/>
    <property type="evidence" value="ECO:0007669"/>
    <property type="project" value="InterPro"/>
</dbReference>
<dbReference type="EMBL" id="MNAD01000664">
    <property type="protein sequence ID" value="OJT11263.1"/>
    <property type="molecule type" value="Genomic_DNA"/>
</dbReference>
<gene>
    <name evidence="10" type="ORF">TRAPUB_12216</name>
</gene>
<evidence type="ECO:0000256" key="5">
    <source>
        <dbReference type="ARBA" id="ARBA00022989"/>
    </source>
</evidence>
<dbReference type="PANTHER" id="PTHR33281">
    <property type="entry name" value="UPF0187 PROTEIN YNEE"/>
    <property type="match status" value="1"/>
</dbReference>
<accession>A0A1M2VUI7</accession>
<evidence type="ECO:0000256" key="4">
    <source>
        <dbReference type="ARBA" id="ARBA00022692"/>
    </source>
</evidence>
<reference evidence="10 11" key="1">
    <citation type="submission" date="2016-10" db="EMBL/GenBank/DDBJ databases">
        <title>Genome sequence of the basidiomycete white-rot fungus Trametes pubescens.</title>
        <authorList>
            <person name="Makela M.R."/>
            <person name="Granchi Z."/>
            <person name="Peng M."/>
            <person name="De Vries R.P."/>
            <person name="Grigoriev I."/>
            <person name="Riley R."/>
            <person name="Hilden K."/>
        </authorList>
    </citation>
    <scope>NUCLEOTIDE SEQUENCE [LARGE SCALE GENOMIC DNA]</scope>
    <source>
        <strain evidence="10 11">FBCC735</strain>
    </source>
</reference>
<name>A0A1M2VUI7_TRAPU</name>
<sequence length="435" mass="47189">MRQSHIASWRRNVPLSASLKGEMGIYYEDLYPLVKPLHTHPHHQRHKQSQPSPQDPSETVSSPRDLHPEDPPKSLLHNPATSSSHLPRPSLSHHSSRNFVIPPINAYGTFTPPSLHIPPALSRSSSPSLSDSSSEHGADRQPLLPGAVPEGAGRRGLFGSVASDLVPFSAVWRAVGYAFGWRGRNGRTDGAGTGTDVEDQAGAVDADEGGIQRRWNGDDENGNPAGESRDGGQIPETLTGALGFTHSKHRPRLAGGGDNLPLEILRSLSVWVSVLDERGVMPGSVLGGMYGGLSAFEDSLCTLERILTTPLPFTVWIYLFFLPFQLVDLFAWYAIPGVGIAAFIYLGLIAAGEEIEQPFGYDENDLDLDFFCRAIVHADIERLKRVVCPNVFLGAHHAGTQLQLSARTLATDPHARVEAVFGKTLVFSSMLIQAD</sequence>